<dbReference type="InterPro" id="IPR036719">
    <property type="entry name" value="Neuro-gated_channel_TM_sf"/>
</dbReference>
<dbReference type="EnsemblProtists" id="EOD17000">
    <property type="protein sequence ID" value="EOD17000"/>
    <property type="gene ID" value="EMIHUDRAFT_244571"/>
</dbReference>
<dbReference type="GO" id="GO:0005216">
    <property type="term" value="F:monoatomic ion channel activity"/>
    <property type="evidence" value="ECO:0007669"/>
    <property type="project" value="InterPro"/>
</dbReference>
<protein>
    <recommendedName>
        <fullName evidence="4">Neurotransmitter-gated ion-channel ligand-binding domain-containing protein</fullName>
    </recommendedName>
</protein>
<feature type="transmembrane region" description="Helical" evidence="1">
    <location>
        <begin position="260"/>
        <end position="282"/>
    </location>
</feature>
<keyword evidence="3" id="KW-1185">Reference proteome</keyword>
<reference evidence="2" key="2">
    <citation type="submission" date="2024-10" db="UniProtKB">
        <authorList>
            <consortium name="EnsemblProtists"/>
        </authorList>
    </citation>
    <scope>IDENTIFICATION</scope>
</reference>
<organism evidence="2 3">
    <name type="scientific">Emiliania huxleyi (strain CCMP1516)</name>
    <dbReference type="NCBI Taxonomy" id="280463"/>
    <lineage>
        <taxon>Eukaryota</taxon>
        <taxon>Haptista</taxon>
        <taxon>Haptophyta</taxon>
        <taxon>Prymnesiophyceae</taxon>
        <taxon>Isochrysidales</taxon>
        <taxon>Noelaerhabdaceae</taxon>
        <taxon>Emiliania</taxon>
    </lineage>
</organism>
<keyword evidence="1" id="KW-1133">Transmembrane helix</keyword>
<feature type="transmembrane region" description="Helical" evidence="1">
    <location>
        <begin position="228"/>
        <end position="248"/>
    </location>
</feature>
<evidence type="ECO:0000313" key="2">
    <source>
        <dbReference type="EnsemblProtists" id="EOD17000"/>
    </source>
</evidence>
<dbReference type="Proteomes" id="UP000013827">
    <property type="component" value="Unassembled WGS sequence"/>
</dbReference>
<dbReference type="GeneID" id="17263148"/>
<dbReference type="GO" id="GO:0004888">
    <property type="term" value="F:transmembrane signaling receptor activity"/>
    <property type="evidence" value="ECO:0007669"/>
    <property type="project" value="InterPro"/>
</dbReference>
<sequence length="317" mass="35475">MPTTAVQEIELERFDVLKIQSIDTVSQSFNARCLVRLRLIGAKARREAFVTFKDGRTTESVEWFARQIEPYNSFEHDSCKLIDEKPKITDAGDDLLIQLRFEGRFSQPMWLHAFPFDSQELRIEFLILCRVDGPVPAKVIVSPGVESSLVDRGFAPRFQWQPTGGVHCFVDEHKANGRIFPKFGATARVARKSRFYVTNVALPTAVFSGLAFTLFAAQPSEPLERLSVAFTLLLTMAAYKITVAGMIPQAVSYETLLDQFLLCNFFLLVAMAIVSAVLPQAGQEAEDLADRICLALLGAVWCLIQAWFVAKACSRKD</sequence>
<dbReference type="InterPro" id="IPR038050">
    <property type="entry name" value="Neuro_actylchol_rec"/>
</dbReference>
<accession>A0A0D3J0G5</accession>
<dbReference type="KEGG" id="ehx:EMIHUDRAFT_244571"/>
<dbReference type="RefSeq" id="XP_005769429.1">
    <property type="nucleotide sequence ID" value="XM_005769372.1"/>
</dbReference>
<dbReference type="PANTHER" id="PTHR18945">
    <property type="entry name" value="NEUROTRANSMITTER GATED ION CHANNEL"/>
    <property type="match status" value="1"/>
</dbReference>
<feature type="transmembrane region" description="Helical" evidence="1">
    <location>
        <begin position="195"/>
        <end position="216"/>
    </location>
</feature>
<dbReference type="InterPro" id="IPR006201">
    <property type="entry name" value="Neur_channel"/>
</dbReference>
<reference evidence="3" key="1">
    <citation type="journal article" date="2013" name="Nature">
        <title>Pan genome of the phytoplankton Emiliania underpins its global distribution.</title>
        <authorList>
            <person name="Read B.A."/>
            <person name="Kegel J."/>
            <person name="Klute M.J."/>
            <person name="Kuo A."/>
            <person name="Lefebvre S.C."/>
            <person name="Maumus F."/>
            <person name="Mayer C."/>
            <person name="Miller J."/>
            <person name="Monier A."/>
            <person name="Salamov A."/>
            <person name="Young J."/>
            <person name="Aguilar M."/>
            <person name="Claverie J.M."/>
            <person name="Frickenhaus S."/>
            <person name="Gonzalez K."/>
            <person name="Herman E.K."/>
            <person name="Lin Y.C."/>
            <person name="Napier J."/>
            <person name="Ogata H."/>
            <person name="Sarno A.F."/>
            <person name="Shmutz J."/>
            <person name="Schroeder D."/>
            <person name="de Vargas C."/>
            <person name="Verret F."/>
            <person name="von Dassow P."/>
            <person name="Valentin K."/>
            <person name="Van de Peer Y."/>
            <person name="Wheeler G."/>
            <person name="Dacks J.B."/>
            <person name="Delwiche C.F."/>
            <person name="Dyhrman S.T."/>
            <person name="Glockner G."/>
            <person name="John U."/>
            <person name="Richards T."/>
            <person name="Worden A.Z."/>
            <person name="Zhang X."/>
            <person name="Grigoriev I.V."/>
            <person name="Allen A.E."/>
            <person name="Bidle K."/>
            <person name="Borodovsky M."/>
            <person name="Bowler C."/>
            <person name="Brownlee C."/>
            <person name="Cock J.M."/>
            <person name="Elias M."/>
            <person name="Gladyshev V.N."/>
            <person name="Groth M."/>
            <person name="Guda C."/>
            <person name="Hadaegh A."/>
            <person name="Iglesias-Rodriguez M.D."/>
            <person name="Jenkins J."/>
            <person name="Jones B.M."/>
            <person name="Lawson T."/>
            <person name="Leese F."/>
            <person name="Lindquist E."/>
            <person name="Lobanov A."/>
            <person name="Lomsadze A."/>
            <person name="Malik S.B."/>
            <person name="Marsh M.E."/>
            <person name="Mackinder L."/>
            <person name="Mock T."/>
            <person name="Mueller-Roeber B."/>
            <person name="Pagarete A."/>
            <person name="Parker M."/>
            <person name="Probert I."/>
            <person name="Quesneville H."/>
            <person name="Raines C."/>
            <person name="Rensing S.A."/>
            <person name="Riano-Pachon D.M."/>
            <person name="Richier S."/>
            <person name="Rokitta S."/>
            <person name="Shiraiwa Y."/>
            <person name="Soanes D.M."/>
            <person name="van der Giezen M."/>
            <person name="Wahlund T.M."/>
            <person name="Williams B."/>
            <person name="Wilson W."/>
            <person name="Wolfe G."/>
            <person name="Wurch L.L."/>
        </authorList>
    </citation>
    <scope>NUCLEOTIDE SEQUENCE</scope>
</reference>
<dbReference type="eggNOG" id="ENOG502S9DJ">
    <property type="taxonomic scope" value="Eukaryota"/>
</dbReference>
<keyword evidence="1" id="KW-0472">Membrane</keyword>
<dbReference type="SUPFAM" id="SSF90112">
    <property type="entry name" value="Neurotransmitter-gated ion-channel transmembrane pore"/>
    <property type="match status" value="1"/>
</dbReference>
<dbReference type="STRING" id="2903.R1DRC7"/>
<evidence type="ECO:0008006" key="4">
    <source>
        <dbReference type="Google" id="ProtNLM"/>
    </source>
</evidence>
<dbReference type="Gene3D" id="1.20.58.390">
    <property type="entry name" value="Neurotransmitter-gated ion-channel transmembrane domain"/>
    <property type="match status" value="1"/>
</dbReference>
<proteinExistence type="predicted"/>
<evidence type="ECO:0000313" key="3">
    <source>
        <dbReference type="Proteomes" id="UP000013827"/>
    </source>
</evidence>
<dbReference type="AlphaFoldDB" id="A0A0D3J0G5"/>
<dbReference type="HOGENOM" id="CLU_076231_0_0_1"/>
<keyword evidence="1" id="KW-0812">Transmembrane</keyword>
<dbReference type="GO" id="GO:0016020">
    <property type="term" value="C:membrane"/>
    <property type="evidence" value="ECO:0007669"/>
    <property type="project" value="InterPro"/>
</dbReference>
<name>A0A0D3J0G5_EMIH1</name>
<feature type="transmembrane region" description="Helical" evidence="1">
    <location>
        <begin position="288"/>
        <end position="310"/>
    </location>
</feature>
<evidence type="ECO:0000256" key="1">
    <source>
        <dbReference type="SAM" id="Phobius"/>
    </source>
</evidence>
<dbReference type="PaxDb" id="2903-EOD17000"/>